<keyword evidence="6" id="KW-1185">Reference proteome</keyword>
<evidence type="ECO:0000256" key="2">
    <source>
        <dbReference type="ARBA" id="ARBA00010186"/>
    </source>
</evidence>
<evidence type="ECO:0000313" key="6">
    <source>
        <dbReference type="Proteomes" id="UP001141327"/>
    </source>
</evidence>
<comment type="similarity">
    <text evidence="2 4">Belongs to the nucleoporin interacting component (NIC) family.</text>
</comment>
<comment type="subcellular location">
    <subcellularLocation>
        <location evidence="1">Nucleus envelope</location>
    </subcellularLocation>
    <subcellularLocation>
        <location evidence="4">Nucleus</location>
        <location evidence="4">Nuclear pore complex</location>
    </subcellularLocation>
</comment>
<evidence type="ECO:0000313" key="5">
    <source>
        <dbReference type="EMBL" id="KAJ4461496.1"/>
    </source>
</evidence>
<dbReference type="PANTHER" id="PTHR11225">
    <property type="entry name" value="NUCLEAR PORE COMPLEX PROTEIN NUP93 NUCLEOPORIN NUP93 DEAD EYE PROTEIN"/>
    <property type="match status" value="1"/>
</dbReference>
<keyword evidence="4" id="KW-0653">Protein transport</keyword>
<dbReference type="Proteomes" id="UP001141327">
    <property type="component" value="Unassembled WGS sequence"/>
</dbReference>
<sequence>MSLQQALQQSLQLIPEVHARSFPPIQRGLYQIGEQTRLLANKVARTGAVDRTKASSLLAKKGFDPERADHDLQALSRTKPSFEPLEPLAETDLEGRLQHEHDMIILTAIEESKQLTIQDFEDHLNQSMLAEWETSKHELLQMLGQRTGLYTGTIAGGLETDPLSPSMVACADIITRLTADRSQQKPFPLCTELLREAQHRPGVDPSATAHAGWTDALPHMCFSEERRDPALQERMLTGALGFLEQQYAAFIRRSATAPIRGADDPWALVFYCMRCGDFGAALEQARALLPHEATFLQALEEYRDTTVGARHRAQERLRSSWARLVQRPTGSDYQMACHLAVGRCDPTHLINSVFATWQDYVWLKLRMVGPEAEHSLSSIQAQVAKEWAPSAAQYPWPYFQIMLLTLQFERAVLHLSSMPEHLADGVHFALALAYYGLLREQTDGAPTQQGVEHPSAAPRVNTALLVRQYVRAFARTNPRESLHYYLALSQNLDTVRLSLIRDLILETREADALLGCIQADGNRQTGYLGRFLAPQDMQALTTHCALYCEAHGRYAEAAKLFDLAGDHAKVIRVLVNQLCQHLRGSSSERASLLAMALAFLQMYRRMAVFARMEPGLEHAFVVLVNLASFFDYFAAGQWAEALALMHDLGLLPLDPSASIEAKADSFRLLDEAIRRNMADVLLATMQCLYSLYGSLKPQVMGPVAPSLEQQLGELRNQAQALVTFAGAIQAQLPGDTSAQLVRMAVLMN</sequence>
<keyword evidence="4" id="KW-0811">Translocation</keyword>
<protein>
    <recommendedName>
        <fullName evidence="4">Nuclear pore protein</fullName>
    </recommendedName>
</protein>
<dbReference type="EMBL" id="JAPMOS010000007">
    <property type="protein sequence ID" value="KAJ4461496.1"/>
    <property type="molecule type" value="Genomic_DNA"/>
</dbReference>
<accession>A0ABQ8UST2</accession>
<reference evidence="5" key="1">
    <citation type="journal article" date="2022" name="bioRxiv">
        <title>Genomics of Preaxostyla Flagellates Illuminates Evolutionary Transitions and the Path Towards Mitochondrial Loss.</title>
        <authorList>
            <person name="Novak L.V.F."/>
            <person name="Treitli S.C."/>
            <person name="Pyrih J."/>
            <person name="Halakuc P."/>
            <person name="Pipaliya S.V."/>
            <person name="Vacek V."/>
            <person name="Brzon O."/>
            <person name="Soukal P."/>
            <person name="Eme L."/>
            <person name="Dacks J.B."/>
            <person name="Karnkowska A."/>
            <person name="Elias M."/>
            <person name="Hampl V."/>
        </authorList>
    </citation>
    <scope>NUCLEOTIDE SEQUENCE</scope>
    <source>
        <strain evidence="5">RCP-MX</strain>
    </source>
</reference>
<keyword evidence="4" id="KW-0472">Membrane</keyword>
<keyword evidence="4" id="KW-0813">Transport</keyword>
<evidence type="ECO:0000256" key="3">
    <source>
        <dbReference type="ARBA" id="ARBA00023242"/>
    </source>
</evidence>
<keyword evidence="4" id="KW-0906">Nuclear pore complex</keyword>
<dbReference type="PANTHER" id="PTHR11225:SF4">
    <property type="entry name" value="NUCLEAR PORE COMPLEX PROTEIN NUP93"/>
    <property type="match status" value="1"/>
</dbReference>
<keyword evidence="3 4" id="KW-0539">Nucleus</keyword>
<organism evidence="5 6">
    <name type="scientific">Paratrimastix pyriformis</name>
    <dbReference type="NCBI Taxonomy" id="342808"/>
    <lineage>
        <taxon>Eukaryota</taxon>
        <taxon>Metamonada</taxon>
        <taxon>Preaxostyla</taxon>
        <taxon>Paratrimastigidae</taxon>
        <taxon>Paratrimastix</taxon>
    </lineage>
</organism>
<proteinExistence type="inferred from homology"/>
<evidence type="ECO:0000256" key="1">
    <source>
        <dbReference type="ARBA" id="ARBA00004259"/>
    </source>
</evidence>
<dbReference type="InterPro" id="IPR007231">
    <property type="entry name" value="Nucleoporin_int_Nup93/Nic96"/>
</dbReference>
<gene>
    <name evidence="5" type="ORF">PAPYR_2077</name>
</gene>
<dbReference type="Pfam" id="PF04097">
    <property type="entry name" value="Nic96"/>
    <property type="match status" value="1"/>
</dbReference>
<comment type="caution">
    <text evidence="5">The sequence shown here is derived from an EMBL/GenBank/DDBJ whole genome shotgun (WGS) entry which is preliminary data.</text>
</comment>
<keyword evidence="4" id="KW-0509">mRNA transport</keyword>
<evidence type="ECO:0000256" key="4">
    <source>
        <dbReference type="RuleBase" id="RU364035"/>
    </source>
</evidence>
<name>A0ABQ8UST2_9EUKA</name>